<reference evidence="8" key="1">
    <citation type="submission" date="2025-08" db="UniProtKB">
        <authorList>
            <consortium name="RefSeq"/>
        </authorList>
    </citation>
    <scope>IDENTIFICATION</scope>
    <source>
        <tissue evidence="8">Entire body</tissue>
    </source>
</reference>
<dbReference type="InterPro" id="IPR018490">
    <property type="entry name" value="cNMP-bd_dom_sf"/>
</dbReference>
<dbReference type="GO" id="GO:0005737">
    <property type="term" value="C:cytoplasm"/>
    <property type="evidence" value="ECO:0007669"/>
    <property type="project" value="UniProtKB-SubCell"/>
</dbReference>
<gene>
    <name evidence="8" type="primary">LOC108742345</name>
</gene>
<dbReference type="PANTHER" id="PTHR45161:SF3">
    <property type="entry name" value="METHYL-ACCEPTING CHEMOTAXIS PROTEIN"/>
    <property type="match status" value="1"/>
</dbReference>
<dbReference type="PANTHER" id="PTHR45161">
    <property type="entry name" value="CYTOSKELETON-ASSOCIATED PROTEIN 4"/>
    <property type="match status" value="1"/>
</dbReference>
<keyword evidence="7" id="KW-1185">Reference proteome</keyword>
<evidence type="ECO:0000256" key="6">
    <source>
        <dbReference type="ARBA" id="ARBA00023136"/>
    </source>
</evidence>
<dbReference type="OrthoDB" id="546434at2759"/>
<accession>A0A1W4XKN4</accession>
<dbReference type="GO" id="GO:0005886">
    <property type="term" value="C:plasma membrane"/>
    <property type="evidence" value="ECO:0007669"/>
    <property type="project" value="UniProtKB-SubCell"/>
</dbReference>
<dbReference type="InterPro" id="IPR014710">
    <property type="entry name" value="RmlC-like_jellyroll"/>
</dbReference>
<protein>
    <submittedName>
        <fullName evidence="8">Rap guanine nucleotide exchange factor-like</fullName>
    </submittedName>
</protein>
<proteinExistence type="predicted"/>
<evidence type="ECO:0000256" key="3">
    <source>
        <dbReference type="ARBA" id="ARBA00022475"/>
    </source>
</evidence>
<comment type="subcellular location">
    <subcellularLocation>
        <location evidence="1">Cell membrane</location>
    </subcellularLocation>
    <subcellularLocation>
        <location evidence="2">Cytoplasm</location>
    </subcellularLocation>
</comment>
<evidence type="ECO:0000256" key="5">
    <source>
        <dbReference type="ARBA" id="ARBA00022553"/>
    </source>
</evidence>
<evidence type="ECO:0000313" key="8">
    <source>
        <dbReference type="RefSeq" id="XP_018333028.1"/>
    </source>
</evidence>
<dbReference type="STRING" id="224129.A0A1W4XKN4"/>
<sequence length="121" mass="13806">MSDWEQMFMRALARPPHCRSLQDLQVIYYGLSGLEALQTLRDSALRALCKIVRFEKHQANDVLYYTGELSTCWYILLSGSVFIDGSMYLPRSSFGKRTGGSARRQNECFVLEPSEMIVVSV</sequence>
<dbReference type="SUPFAM" id="SSF51206">
    <property type="entry name" value="cAMP-binding domain-like"/>
    <property type="match status" value="1"/>
</dbReference>
<dbReference type="Proteomes" id="UP000192223">
    <property type="component" value="Unplaced"/>
</dbReference>
<dbReference type="KEGG" id="apln:108742345"/>
<name>A0A1W4XKN4_AGRPL</name>
<keyword evidence="4" id="KW-0963">Cytoplasm</keyword>
<dbReference type="RefSeq" id="XP_018333028.1">
    <property type="nucleotide sequence ID" value="XM_018477526.1"/>
</dbReference>
<dbReference type="AlphaFoldDB" id="A0A1W4XKN4"/>
<dbReference type="GeneID" id="108742345"/>
<evidence type="ECO:0000313" key="7">
    <source>
        <dbReference type="Proteomes" id="UP000192223"/>
    </source>
</evidence>
<keyword evidence="6" id="KW-0472">Membrane</keyword>
<keyword evidence="5" id="KW-0597">Phosphoprotein</keyword>
<evidence type="ECO:0000256" key="4">
    <source>
        <dbReference type="ARBA" id="ARBA00022490"/>
    </source>
</evidence>
<dbReference type="Gene3D" id="2.60.120.10">
    <property type="entry name" value="Jelly Rolls"/>
    <property type="match status" value="1"/>
</dbReference>
<organism evidence="7 8">
    <name type="scientific">Agrilus planipennis</name>
    <name type="common">Emerald ash borer</name>
    <name type="synonym">Agrilus marcopoli</name>
    <dbReference type="NCBI Taxonomy" id="224129"/>
    <lineage>
        <taxon>Eukaryota</taxon>
        <taxon>Metazoa</taxon>
        <taxon>Ecdysozoa</taxon>
        <taxon>Arthropoda</taxon>
        <taxon>Hexapoda</taxon>
        <taxon>Insecta</taxon>
        <taxon>Pterygota</taxon>
        <taxon>Neoptera</taxon>
        <taxon>Endopterygota</taxon>
        <taxon>Coleoptera</taxon>
        <taxon>Polyphaga</taxon>
        <taxon>Elateriformia</taxon>
        <taxon>Buprestoidea</taxon>
        <taxon>Buprestidae</taxon>
        <taxon>Agrilinae</taxon>
        <taxon>Agrilus</taxon>
    </lineage>
</organism>
<evidence type="ECO:0000256" key="2">
    <source>
        <dbReference type="ARBA" id="ARBA00004496"/>
    </source>
</evidence>
<keyword evidence="3" id="KW-1003">Cell membrane</keyword>
<dbReference type="InParanoid" id="A0A1W4XKN4"/>
<evidence type="ECO:0000256" key="1">
    <source>
        <dbReference type="ARBA" id="ARBA00004236"/>
    </source>
</evidence>